<feature type="region of interest" description="Disordered" evidence="3">
    <location>
        <begin position="271"/>
        <end position="341"/>
    </location>
</feature>
<keyword evidence="1 2" id="KW-0533">Nickel</keyword>
<dbReference type="Pfam" id="PF01969">
    <property type="entry name" value="Ni_insertion"/>
    <property type="match status" value="1"/>
</dbReference>
<comment type="caution">
    <text evidence="4">The sequence shown here is derived from an EMBL/GenBank/DDBJ whole genome shotgun (WGS) entry which is preliminary data.</text>
</comment>
<evidence type="ECO:0000256" key="1">
    <source>
        <dbReference type="ARBA" id="ARBA00022596"/>
    </source>
</evidence>
<evidence type="ECO:0000313" key="5">
    <source>
        <dbReference type="Proteomes" id="UP000625316"/>
    </source>
</evidence>
<evidence type="ECO:0000256" key="2">
    <source>
        <dbReference type="HAMAP-Rule" id="MF_01074"/>
    </source>
</evidence>
<dbReference type="Gene3D" id="3.10.20.300">
    <property type="entry name" value="mk0293 like domain"/>
    <property type="match status" value="1"/>
</dbReference>
<evidence type="ECO:0000256" key="3">
    <source>
        <dbReference type="SAM" id="MobiDB-lite"/>
    </source>
</evidence>
<feature type="compositionally biased region" description="Basic and acidic residues" evidence="3">
    <location>
        <begin position="275"/>
        <end position="289"/>
    </location>
</feature>
<name>A0A928Z3Q2_9CYAN</name>
<dbReference type="Proteomes" id="UP000625316">
    <property type="component" value="Unassembled WGS sequence"/>
</dbReference>
<dbReference type="AlphaFoldDB" id="A0A928Z3Q2"/>
<dbReference type="Gene3D" id="3.30.70.1380">
    <property type="entry name" value="Transcriptional regulatory protein pf0864 domain like"/>
    <property type="match status" value="1"/>
</dbReference>
<evidence type="ECO:0000313" key="4">
    <source>
        <dbReference type="EMBL" id="MBE9029478.1"/>
    </source>
</evidence>
<keyword evidence="5" id="KW-1185">Reference proteome</keyword>
<accession>A0A928Z3Q2</accession>
<feature type="compositionally biased region" description="Basic residues" evidence="3">
    <location>
        <begin position="290"/>
        <end position="327"/>
    </location>
</feature>
<dbReference type="PANTHER" id="PTHR36566:SF1">
    <property type="entry name" value="PYRIDINIUM-3,5-BISTHIOCARBOXYLIC ACID MONONUCLEOTIDE NICKEL INSERTION PROTEIN"/>
    <property type="match status" value="1"/>
</dbReference>
<organism evidence="4 5">
    <name type="scientific">Romeriopsis navalis LEGE 11480</name>
    <dbReference type="NCBI Taxonomy" id="2777977"/>
    <lineage>
        <taxon>Bacteria</taxon>
        <taxon>Bacillati</taxon>
        <taxon>Cyanobacteriota</taxon>
        <taxon>Cyanophyceae</taxon>
        <taxon>Leptolyngbyales</taxon>
        <taxon>Leptolyngbyaceae</taxon>
        <taxon>Romeriopsis</taxon>
        <taxon>Romeriopsis navalis</taxon>
    </lineage>
</organism>
<feature type="compositionally biased region" description="Polar residues" evidence="3">
    <location>
        <begin position="330"/>
        <end position="341"/>
    </location>
</feature>
<dbReference type="NCBIfam" id="TIGR00299">
    <property type="entry name" value="nickel pincer cofactor biosynthesis protein LarC"/>
    <property type="match status" value="1"/>
</dbReference>
<gene>
    <name evidence="4" type="primary">larC</name>
    <name evidence="4" type="ORF">IQ266_06840</name>
</gene>
<proteinExistence type="inferred from homology"/>
<dbReference type="PANTHER" id="PTHR36566">
    <property type="entry name" value="NICKEL INSERTION PROTEIN-RELATED"/>
    <property type="match status" value="1"/>
</dbReference>
<dbReference type="InterPro" id="IPR002822">
    <property type="entry name" value="Ni_insertion"/>
</dbReference>
<keyword evidence="2" id="KW-0456">Lyase</keyword>
<dbReference type="EMBL" id="JADEXQ010000016">
    <property type="protein sequence ID" value="MBE9029478.1"/>
    <property type="molecule type" value="Genomic_DNA"/>
</dbReference>
<dbReference type="RefSeq" id="WP_264324296.1">
    <property type="nucleotide sequence ID" value="NZ_JADEXQ010000016.1"/>
</dbReference>
<reference evidence="4" key="1">
    <citation type="submission" date="2020-10" db="EMBL/GenBank/DDBJ databases">
        <authorList>
            <person name="Castelo-Branco R."/>
            <person name="Eusebio N."/>
            <person name="Adriana R."/>
            <person name="Vieira A."/>
            <person name="Brugerolle De Fraissinette N."/>
            <person name="Rezende De Castro R."/>
            <person name="Schneider M.P."/>
            <person name="Vasconcelos V."/>
            <person name="Leao P.N."/>
        </authorList>
    </citation>
    <scope>NUCLEOTIDE SEQUENCE</scope>
    <source>
        <strain evidence="4">LEGE 11480</strain>
    </source>
</reference>
<feature type="compositionally biased region" description="Basic and acidic residues" evidence="3">
    <location>
        <begin position="79"/>
        <end position="96"/>
    </location>
</feature>
<dbReference type="GO" id="GO:0016151">
    <property type="term" value="F:nickel cation binding"/>
    <property type="evidence" value="ECO:0007669"/>
    <property type="project" value="UniProtKB-UniRule"/>
</dbReference>
<sequence>MAKLAYLDCPTGIAGDMFLGALIDAGVPLEYLTEHLERLGIKDEFQLRCEPIHHNGQIANKLHVELLNPSEPHSHNHTHPHESESAHDHGHDHDHTHTRCLPEIEQMIQAACLPQLAEHWSLAVFRQLAQAEGAVHGIPPEEVFFHEVGAVDAIVDIVGTCLGLDYLKIEQLYCAALPTGGGTVWAAHGRLPVPVPAVLKLWELRQVTVFDNGIKRELVTPTGAAIVTTIASDFGAPPPMTIQKIGLGAGTISLPIPNIARLWIGEGQSTAAHVHTTEHHSHRTPDHHSHPNPHNHSHPNPHNHSQTHHHNTRHSHSHTINHSHNHHPGNATQQPVGHAAQQQITILETQIDDLNPQVIGYIFEQLFAIGALDVFTQPIGMKKSRPGILLTVICRPETVAACEQVIFQETTTLGIRHSQQQRTALDRTFQHIHTELGTVQIKVATIGNQIVNVQPEYEDCAAIARQHHRPWREVHQLALTVWQQQIASPTSDHPQNV</sequence>
<feature type="region of interest" description="Disordered" evidence="3">
    <location>
        <begin position="68"/>
        <end position="96"/>
    </location>
</feature>
<dbReference type="HAMAP" id="MF_01074">
    <property type="entry name" value="LarC"/>
    <property type="match status" value="1"/>
</dbReference>
<protein>
    <recommendedName>
        <fullName evidence="2">Putative nickel insertion protein</fullName>
    </recommendedName>
</protein>
<dbReference type="GO" id="GO:0016829">
    <property type="term" value="F:lyase activity"/>
    <property type="evidence" value="ECO:0007669"/>
    <property type="project" value="UniProtKB-UniRule"/>
</dbReference>
<comment type="similarity">
    <text evidence="2">Belongs to the LarC family.</text>
</comment>